<dbReference type="Proteomes" id="UP000195807">
    <property type="component" value="Chromosome"/>
</dbReference>
<organism evidence="2 3">
    <name type="scientific">Croceicoccus marinus</name>
    <dbReference type="NCBI Taxonomy" id="450378"/>
    <lineage>
        <taxon>Bacteria</taxon>
        <taxon>Pseudomonadati</taxon>
        <taxon>Pseudomonadota</taxon>
        <taxon>Alphaproteobacteria</taxon>
        <taxon>Sphingomonadales</taxon>
        <taxon>Erythrobacteraceae</taxon>
        <taxon>Croceicoccus</taxon>
    </lineage>
</organism>
<dbReference type="InterPro" id="IPR017585">
    <property type="entry name" value="SAF_FlgA"/>
</dbReference>
<evidence type="ECO:0000313" key="3">
    <source>
        <dbReference type="Proteomes" id="UP000195807"/>
    </source>
</evidence>
<dbReference type="AlphaFoldDB" id="A0A1Z1FB28"/>
<protein>
    <recommendedName>
        <fullName evidence="1">Flagella basal body P-ring formation protein FlgA SAF domain-containing protein</fullName>
    </recommendedName>
</protein>
<dbReference type="KEGG" id="cman:A9D14_06780"/>
<proteinExistence type="predicted"/>
<dbReference type="OrthoDB" id="7408548at2"/>
<accession>A0A1Z1FB28</accession>
<reference evidence="2 3" key="1">
    <citation type="submission" date="2017-01" db="EMBL/GenBank/DDBJ databases">
        <title>Complete genome sequence of esterase-producing bacterium Croceicoccus marinus E4A9.</title>
        <authorList>
            <person name="Wu Y.-H."/>
            <person name="Cheng H."/>
            <person name="Xu L."/>
            <person name="Huo Y.-Y."/>
            <person name="Wang C.-S."/>
            <person name="Xu X.-W."/>
        </authorList>
    </citation>
    <scope>NUCLEOTIDE SEQUENCE [LARGE SCALE GENOMIC DNA]</scope>
    <source>
        <strain evidence="2 3">E4A9</strain>
    </source>
</reference>
<dbReference type="Gene3D" id="2.30.30.760">
    <property type="match status" value="1"/>
</dbReference>
<dbReference type="EMBL" id="CP019602">
    <property type="protein sequence ID" value="ARU15943.1"/>
    <property type="molecule type" value="Genomic_DNA"/>
</dbReference>
<dbReference type="Pfam" id="PF13144">
    <property type="entry name" value="ChapFlgA"/>
    <property type="match status" value="1"/>
</dbReference>
<dbReference type="STRING" id="450378.GCA_001661675_01356"/>
<gene>
    <name evidence="2" type="ORF">A9D14_06780</name>
</gene>
<feature type="domain" description="Flagella basal body P-ring formation protein FlgA SAF" evidence="1">
    <location>
        <begin position="47"/>
        <end position="138"/>
    </location>
</feature>
<name>A0A1Z1FB28_9SPHN</name>
<sequence length="165" mass="17174">MTHASALVAVLLAASGPVQDLAALDLRIADYTGAAIGEEGGAMQPLDRRLKLRPCAARVDIAWRSEQRDTLVLQCPDAGGWRLYMPVRPLPAAAAQEAAVAVQRGDSVTISIAGQGFSISRPGQAMEGGAVGDWIKVRPAVPGNRPAEVMRVRIAAPGVVTLSTG</sequence>
<keyword evidence="3" id="KW-1185">Reference proteome</keyword>
<evidence type="ECO:0000259" key="1">
    <source>
        <dbReference type="Pfam" id="PF13144"/>
    </source>
</evidence>
<dbReference type="RefSeq" id="WP_066844342.1">
    <property type="nucleotide sequence ID" value="NZ_CP019602.1"/>
</dbReference>
<evidence type="ECO:0000313" key="2">
    <source>
        <dbReference type="EMBL" id="ARU15943.1"/>
    </source>
</evidence>